<dbReference type="Gene3D" id="1.10.3730.20">
    <property type="match status" value="1"/>
</dbReference>
<dbReference type="STRING" id="907348.TresaDRAFT_0982"/>
<dbReference type="GO" id="GO:0005886">
    <property type="term" value="C:plasma membrane"/>
    <property type="evidence" value="ECO:0007669"/>
    <property type="project" value="UniProtKB-SubCell"/>
</dbReference>
<keyword evidence="5 6" id="KW-0472">Membrane</keyword>
<dbReference type="InterPro" id="IPR004853">
    <property type="entry name" value="Sugar_P_trans_dom"/>
</dbReference>
<keyword evidence="9" id="KW-1185">Reference proteome</keyword>
<keyword evidence="4 6" id="KW-1133">Transmembrane helix</keyword>
<dbReference type="SUPFAM" id="SSF103481">
    <property type="entry name" value="Multidrug resistance efflux transporter EmrE"/>
    <property type="match status" value="1"/>
</dbReference>
<evidence type="ECO:0000256" key="5">
    <source>
        <dbReference type="ARBA" id="ARBA00023136"/>
    </source>
</evidence>
<dbReference type="PATRIC" id="fig|907348.3.peg.1548"/>
<name>H7EKW8_9SPIR</name>
<dbReference type="PANTHER" id="PTHR30561">
    <property type="entry name" value="SMR FAMILY PROTON-DEPENDENT DRUG EFFLUX TRANSPORTER SUGE"/>
    <property type="match status" value="1"/>
</dbReference>
<accession>H7EKW8</accession>
<comment type="caution">
    <text evidence="8">The sequence shown here is derived from an EMBL/GenBank/DDBJ whole genome shotgun (WGS) entry which is preliminary data.</text>
</comment>
<reference evidence="8 9" key="1">
    <citation type="submission" date="2011-09" db="EMBL/GenBank/DDBJ databases">
        <title>The draft genome of Treponema saccharophilum DSM 2985.</title>
        <authorList>
            <consortium name="US DOE Joint Genome Institute (JGI-PGF)"/>
            <person name="Lucas S."/>
            <person name="Copeland A."/>
            <person name="Lapidus A."/>
            <person name="Glavina del Rio T."/>
            <person name="Dalin E."/>
            <person name="Tice H."/>
            <person name="Bruce D."/>
            <person name="Goodwin L."/>
            <person name="Pitluck S."/>
            <person name="Peters L."/>
            <person name="Kyrpides N."/>
            <person name="Mavromatis K."/>
            <person name="Ivanova N."/>
            <person name="Markowitz V."/>
            <person name="Cheng J.-F."/>
            <person name="Hugenholtz P."/>
            <person name="Woyke T."/>
            <person name="Wu D."/>
            <person name="Gronow S."/>
            <person name="Wellnitz S."/>
            <person name="Brambilla E."/>
            <person name="Klenk H.-P."/>
            <person name="Eisen J.A."/>
        </authorList>
    </citation>
    <scope>NUCLEOTIDE SEQUENCE [LARGE SCALE GENOMIC DNA]</scope>
    <source>
        <strain evidence="8 9">DSM 2985</strain>
    </source>
</reference>
<organism evidence="8 9">
    <name type="scientific">Treponema saccharophilum DSM 2985</name>
    <dbReference type="NCBI Taxonomy" id="907348"/>
    <lineage>
        <taxon>Bacteria</taxon>
        <taxon>Pseudomonadati</taxon>
        <taxon>Spirochaetota</taxon>
        <taxon>Spirochaetia</taxon>
        <taxon>Spirochaetales</taxon>
        <taxon>Treponemataceae</taxon>
        <taxon>Treponema</taxon>
    </lineage>
</organism>
<dbReference type="PANTHER" id="PTHR30561:SF9">
    <property type="entry name" value="4-AMINO-4-DEOXY-L-ARABINOSE-PHOSPHOUNDECAPRENOL FLIPPASE SUBUNIT ARNF-RELATED"/>
    <property type="match status" value="1"/>
</dbReference>
<evidence type="ECO:0000313" key="9">
    <source>
        <dbReference type="Proteomes" id="UP000003571"/>
    </source>
</evidence>
<evidence type="ECO:0000259" key="7">
    <source>
        <dbReference type="Pfam" id="PF03151"/>
    </source>
</evidence>
<dbReference type="Pfam" id="PF03151">
    <property type="entry name" value="TPT"/>
    <property type="match status" value="1"/>
</dbReference>
<dbReference type="Proteomes" id="UP000003571">
    <property type="component" value="Unassembled WGS sequence"/>
</dbReference>
<dbReference type="RefSeq" id="WP_002704406.1">
    <property type="nucleotide sequence ID" value="NZ_AGRW01000047.1"/>
</dbReference>
<keyword evidence="3 6" id="KW-0812">Transmembrane</keyword>
<evidence type="ECO:0000256" key="6">
    <source>
        <dbReference type="SAM" id="Phobius"/>
    </source>
</evidence>
<keyword evidence="2" id="KW-1003">Cell membrane</keyword>
<proteinExistence type="predicted"/>
<feature type="transmembrane region" description="Helical" evidence="6">
    <location>
        <begin position="67"/>
        <end position="87"/>
    </location>
</feature>
<dbReference type="OrthoDB" id="2873177at2"/>
<gene>
    <name evidence="8" type="ORF">TresaDRAFT_0982</name>
</gene>
<sequence length="113" mass="12534">MAPYILILLFSVLISAFSQVLLKKSALTKADSFAGEYLNRYVIPAYAIYFLAVFLDLLALRKVPVSFVPVAEASSYVFVLVFGKIFFGEKFSRRKVAAMVLILSGIAVFVVQL</sequence>
<comment type="subcellular location">
    <subcellularLocation>
        <location evidence="1">Cell membrane</location>
        <topology evidence="1">Multi-pass membrane protein</topology>
    </subcellularLocation>
</comment>
<dbReference type="AlphaFoldDB" id="H7EKW8"/>
<dbReference type="InterPro" id="IPR037185">
    <property type="entry name" value="EmrE-like"/>
</dbReference>
<feature type="transmembrane region" description="Helical" evidence="6">
    <location>
        <begin position="93"/>
        <end position="111"/>
    </location>
</feature>
<feature type="transmembrane region" description="Helical" evidence="6">
    <location>
        <begin position="42"/>
        <end position="60"/>
    </location>
</feature>
<dbReference type="eggNOG" id="COG2076">
    <property type="taxonomic scope" value="Bacteria"/>
</dbReference>
<dbReference type="EMBL" id="AGRW01000047">
    <property type="protein sequence ID" value="EIC01693.1"/>
    <property type="molecule type" value="Genomic_DNA"/>
</dbReference>
<dbReference type="GO" id="GO:0022857">
    <property type="term" value="F:transmembrane transporter activity"/>
    <property type="evidence" value="ECO:0007669"/>
    <property type="project" value="InterPro"/>
</dbReference>
<feature type="domain" description="Sugar phosphate transporter" evidence="7">
    <location>
        <begin position="12"/>
        <end position="108"/>
    </location>
</feature>
<evidence type="ECO:0000256" key="1">
    <source>
        <dbReference type="ARBA" id="ARBA00004651"/>
    </source>
</evidence>
<dbReference type="InterPro" id="IPR000390">
    <property type="entry name" value="Small_drug/metabolite_transptr"/>
</dbReference>
<protein>
    <recommendedName>
        <fullName evidence="7">Sugar phosphate transporter domain-containing protein</fullName>
    </recommendedName>
</protein>
<evidence type="ECO:0000256" key="2">
    <source>
        <dbReference type="ARBA" id="ARBA00022475"/>
    </source>
</evidence>
<evidence type="ECO:0000256" key="4">
    <source>
        <dbReference type="ARBA" id="ARBA00022989"/>
    </source>
</evidence>
<evidence type="ECO:0000256" key="3">
    <source>
        <dbReference type="ARBA" id="ARBA00022692"/>
    </source>
</evidence>
<evidence type="ECO:0000313" key="8">
    <source>
        <dbReference type="EMBL" id="EIC01693.1"/>
    </source>
</evidence>